<dbReference type="PROSITE" id="PS52016">
    <property type="entry name" value="TONB_DEPENDENT_REC_3"/>
    <property type="match status" value="1"/>
</dbReference>
<dbReference type="RefSeq" id="WP_264140212.1">
    <property type="nucleotide sequence ID" value="NZ_JAOYOD010000001.1"/>
</dbReference>
<dbReference type="SUPFAM" id="SSF56935">
    <property type="entry name" value="Porins"/>
    <property type="match status" value="1"/>
</dbReference>
<evidence type="ECO:0000313" key="14">
    <source>
        <dbReference type="Proteomes" id="UP001300692"/>
    </source>
</evidence>
<keyword evidence="6 8" id="KW-0472">Membrane</keyword>
<organism evidence="13 14">
    <name type="scientific">Reichenbachiella ulvae</name>
    <dbReference type="NCBI Taxonomy" id="2980104"/>
    <lineage>
        <taxon>Bacteria</taxon>
        <taxon>Pseudomonadati</taxon>
        <taxon>Bacteroidota</taxon>
        <taxon>Cytophagia</taxon>
        <taxon>Cytophagales</taxon>
        <taxon>Reichenbachiellaceae</taxon>
        <taxon>Reichenbachiella</taxon>
    </lineage>
</organism>
<feature type="domain" description="TonB-dependent receptor-like beta-barrel" evidence="11">
    <location>
        <begin position="466"/>
        <end position="991"/>
    </location>
</feature>
<gene>
    <name evidence="13" type="ORF">N7U62_21670</name>
</gene>
<feature type="domain" description="TonB-dependent receptor plug" evidence="12">
    <location>
        <begin position="116"/>
        <end position="233"/>
    </location>
</feature>
<keyword evidence="3 8" id="KW-1134">Transmembrane beta strand</keyword>
<dbReference type="NCBIfam" id="TIGR04057">
    <property type="entry name" value="SusC_RagA_signa"/>
    <property type="match status" value="1"/>
</dbReference>
<dbReference type="Gene3D" id="2.170.130.10">
    <property type="entry name" value="TonB-dependent receptor, plug domain"/>
    <property type="match status" value="1"/>
</dbReference>
<proteinExistence type="inferred from homology"/>
<dbReference type="Proteomes" id="UP001300692">
    <property type="component" value="Unassembled WGS sequence"/>
</dbReference>
<evidence type="ECO:0000256" key="5">
    <source>
        <dbReference type="ARBA" id="ARBA00023077"/>
    </source>
</evidence>
<keyword evidence="13" id="KW-0675">Receptor</keyword>
<evidence type="ECO:0000256" key="3">
    <source>
        <dbReference type="ARBA" id="ARBA00022452"/>
    </source>
</evidence>
<evidence type="ECO:0000256" key="9">
    <source>
        <dbReference type="RuleBase" id="RU003357"/>
    </source>
</evidence>
<evidence type="ECO:0000259" key="11">
    <source>
        <dbReference type="Pfam" id="PF00593"/>
    </source>
</evidence>
<dbReference type="NCBIfam" id="TIGR04056">
    <property type="entry name" value="OMP_RagA_SusC"/>
    <property type="match status" value="1"/>
</dbReference>
<keyword evidence="2 8" id="KW-0813">Transport</keyword>
<name>A0ABT3D0E5_9BACT</name>
<evidence type="ECO:0000259" key="12">
    <source>
        <dbReference type="Pfam" id="PF07715"/>
    </source>
</evidence>
<dbReference type="Gene3D" id="2.60.40.1120">
    <property type="entry name" value="Carboxypeptidase-like, regulatory domain"/>
    <property type="match status" value="1"/>
</dbReference>
<keyword evidence="4 8" id="KW-0812">Transmembrane</keyword>
<keyword evidence="10" id="KW-0732">Signal</keyword>
<dbReference type="InterPro" id="IPR008969">
    <property type="entry name" value="CarboxyPept-like_regulatory"/>
</dbReference>
<dbReference type="InterPro" id="IPR000531">
    <property type="entry name" value="Beta-barrel_TonB"/>
</dbReference>
<feature type="signal peptide" evidence="10">
    <location>
        <begin position="1"/>
        <end position="22"/>
    </location>
</feature>
<accession>A0ABT3D0E5</accession>
<protein>
    <submittedName>
        <fullName evidence="13">TonB-dependent receptor</fullName>
    </submittedName>
</protein>
<dbReference type="InterPro" id="IPR039426">
    <property type="entry name" value="TonB-dep_rcpt-like"/>
</dbReference>
<dbReference type="InterPro" id="IPR012910">
    <property type="entry name" value="Plug_dom"/>
</dbReference>
<evidence type="ECO:0000313" key="13">
    <source>
        <dbReference type="EMBL" id="MCV9389289.1"/>
    </source>
</evidence>
<comment type="subcellular location">
    <subcellularLocation>
        <location evidence="1 8">Cell outer membrane</location>
        <topology evidence="1 8">Multi-pass membrane protein</topology>
    </subcellularLocation>
</comment>
<evidence type="ECO:0000256" key="7">
    <source>
        <dbReference type="ARBA" id="ARBA00023237"/>
    </source>
</evidence>
<keyword evidence="14" id="KW-1185">Reference proteome</keyword>
<dbReference type="EMBL" id="JAOYOD010000001">
    <property type="protein sequence ID" value="MCV9389289.1"/>
    <property type="molecule type" value="Genomic_DNA"/>
</dbReference>
<dbReference type="InterPro" id="IPR023997">
    <property type="entry name" value="TonB-dep_OMP_SusC/RagA_CS"/>
</dbReference>
<dbReference type="InterPro" id="IPR023996">
    <property type="entry name" value="TonB-dep_OMP_SusC/RagA"/>
</dbReference>
<comment type="similarity">
    <text evidence="8 9">Belongs to the TonB-dependent receptor family.</text>
</comment>
<evidence type="ECO:0000256" key="2">
    <source>
        <dbReference type="ARBA" id="ARBA00022448"/>
    </source>
</evidence>
<keyword evidence="7 8" id="KW-0998">Cell outer membrane</keyword>
<dbReference type="Gene3D" id="2.40.170.20">
    <property type="entry name" value="TonB-dependent receptor, beta-barrel domain"/>
    <property type="match status" value="1"/>
</dbReference>
<dbReference type="Pfam" id="PF13715">
    <property type="entry name" value="CarbopepD_reg_2"/>
    <property type="match status" value="1"/>
</dbReference>
<evidence type="ECO:0000256" key="6">
    <source>
        <dbReference type="ARBA" id="ARBA00023136"/>
    </source>
</evidence>
<evidence type="ECO:0000256" key="4">
    <source>
        <dbReference type="ARBA" id="ARBA00022692"/>
    </source>
</evidence>
<comment type="caution">
    <text evidence="13">The sequence shown here is derived from an EMBL/GenBank/DDBJ whole genome shotgun (WGS) entry which is preliminary data.</text>
</comment>
<dbReference type="InterPro" id="IPR036942">
    <property type="entry name" value="Beta-barrel_TonB_sf"/>
</dbReference>
<reference evidence="13 14" key="1">
    <citation type="submission" date="2022-10" db="EMBL/GenBank/DDBJ databases">
        <title>Comparative genomics and taxonomic characterization of three novel marine species of genus Reichenbachiella exhibiting antioxidant and polysaccharide degradation activities.</title>
        <authorList>
            <person name="Muhammad N."/>
            <person name="Lee Y.-J."/>
            <person name="Ko J."/>
            <person name="Kim S.-G."/>
        </authorList>
    </citation>
    <scope>NUCLEOTIDE SEQUENCE [LARGE SCALE GENOMIC DNA]</scope>
    <source>
        <strain evidence="13 14">ABR2-5</strain>
    </source>
</reference>
<keyword evidence="5 9" id="KW-0798">TonB box</keyword>
<dbReference type="SUPFAM" id="SSF49464">
    <property type="entry name" value="Carboxypeptidase regulatory domain-like"/>
    <property type="match status" value="1"/>
</dbReference>
<evidence type="ECO:0000256" key="8">
    <source>
        <dbReference type="PROSITE-ProRule" id="PRU01360"/>
    </source>
</evidence>
<dbReference type="Pfam" id="PF00593">
    <property type="entry name" value="TonB_dep_Rec_b-barrel"/>
    <property type="match status" value="1"/>
</dbReference>
<dbReference type="InterPro" id="IPR037066">
    <property type="entry name" value="Plug_dom_sf"/>
</dbReference>
<evidence type="ECO:0000256" key="1">
    <source>
        <dbReference type="ARBA" id="ARBA00004571"/>
    </source>
</evidence>
<sequence>MKQLFTIACLSVMLVASLGLRAQNQISGTVVSDVDGTGLPGANVIVKNTSEGTVTDLDGNFSISAPDDATLVVSFIGFETQEILVAGRSTITINLIEDSETLEEVVVIGYGEVKRSDMTGAVGSLKSETIEKVTPTSIQQALQGRVAGVQVSSNDGAPGSGISIKIRGSNTLTAGSQPLYVIDGYPIEQVSGSDGGDPFNPLSTINPNDIASLEVLKDASATAIYGSRGSNGVILITTKKGKAGKVKVDVSYNTSVSSIPAERIPEMMDAEEYTQLQYLRAIQSGQGQDSIWLARLEREWWTADTVQYTNWLDEITRDAIGHQANLSVSGGTEDTKYGVSIGYNDEDGILENSNFKRFSARLNLDQKVNNWLSLGLNSSYSNSDYTGIINDWRDGNLINQALFTNPFIPKDFENVTDISDDALGAFFDQSNPINEVMDPEVTKNFKRIFGKAYMNIDIAKGLRYHMSYGANYQLWNQDYFFPTSTRVGRNNNGYVELKDDVLQDWVWENRLSYNKKFGEHSVNATAVMEMTRRSRESLFLTATNLQEADEALGLYGLKNGTLSRPTQERPVDDALHSYLGRLVYTFKGKYILTGTFRADGSSKFADGYKWGYFPSVAAAWNAGDEEFIQNLGVFSDLRVRASYGVSGNQQIIPFQNIAVVGDGNPYNFGNNVVNSKQYDNFATEDLTWETTSSYDFGLEFGFFQNRLTATADYYYKKTEDLLLDQPLPGGSLFNSRVANVGELENKGFELTLNGVIAEKEDFSWDAGIVFSRNQSKVLDLGGQDRILFSSGNGNNNINRSATKDVMLRVGDPVGIYYGYVQGDVKNTAAEEANNPVITGVTAGVGAFNLADLDGNGVVDANDQIPLAYTAPDFTASFTNTFRYRNWELYTFFNSSYGNEVVNANIVFATTGQYGNNSLSELSGHYLSDVNYDGNYQAVGINDVRQYVRSEFIEDGSFVRLENVTLSYSFDSKFLDKAGLRNLKVYVAGNNLFVWTKYSWFDPEVNSTWGTASKVGFGKDQGAYPRARVFRVGINFGF</sequence>
<feature type="chain" id="PRO_5047451238" evidence="10">
    <location>
        <begin position="23"/>
        <end position="1037"/>
    </location>
</feature>
<dbReference type="Pfam" id="PF07715">
    <property type="entry name" value="Plug"/>
    <property type="match status" value="1"/>
</dbReference>
<evidence type="ECO:0000256" key="10">
    <source>
        <dbReference type="SAM" id="SignalP"/>
    </source>
</evidence>